<feature type="compositionally biased region" description="Low complexity" evidence="3">
    <location>
        <begin position="138"/>
        <end position="148"/>
    </location>
</feature>
<evidence type="ECO:0000313" key="6">
    <source>
        <dbReference type="Proteomes" id="UP001589943"/>
    </source>
</evidence>
<dbReference type="SUPFAM" id="SSF52540">
    <property type="entry name" value="P-loop containing nucleoside triphosphate hydrolases"/>
    <property type="match status" value="1"/>
</dbReference>
<dbReference type="PANTHER" id="PTHR16305">
    <property type="entry name" value="TESTICULAR SOLUBLE ADENYLYL CYCLASE"/>
    <property type="match status" value="1"/>
</dbReference>
<dbReference type="SUPFAM" id="SSF48452">
    <property type="entry name" value="TPR-like"/>
    <property type="match status" value="1"/>
</dbReference>
<dbReference type="SUPFAM" id="SSF52200">
    <property type="entry name" value="Toll/Interleukin receptor TIR domain"/>
    <property type="match status" value="1"/>
</dbReference>
<dbReference type="Gene3D" id="1.25.40.10">
    <property type="entry name" value="Tetratricopeptide repeat domain"/>
    <property type="match status" value="1"/>
</dbReference>
<name>A0ABV6PFU1_9SPHN</name>
<keyword evidence="6" id="KW-1185">Reference proteome</keyword>
<dbReference type="InterPro" id="IPR041664">
    <property type="entry name" value="AAA_16"/>
</dbReference>
<sequence length="1133" mass="122036">MPEVFISYNRQDQEHARLFADGLKAEGFDVWWDVTLRAGQAWDAVTEKALNDAEAVVVLWSQRSVNSRWVRSEAAVAQRNGTLVPVMIEACTRPVMFELTQSADLIEWTGDRSAAAWNALVADIRCHLEGRRSGGRASGATAPRPAGRIGSERRQVTVLNAALALDGDSEPPDPEDWEAAVRQVQAAAHAAAAPFEATVIGSGTGATVLFGYERITEHDALNAVRAALDLVAKVGAVALPGDATARVRGGIDTGSLVAGPSGSIPAGLALDSAAQLQMLAAPGSILIGSAVATIAGGFLELERAGPRAFRVIGESATHTRFELSRARGLSRFVGREEEFELLMEGLERSNQGAGQVIGVMAEAGTGKSRLFFEFSELCRRHDIPVYAGSAAQQSQNTPLRAIIEVLRSFFAIEGQDDPAAARARIAARITALDPRMRDTVPLVCDLAGYPDLAAPAVALDPEARLRQLVGLLRHLIRLDSVARPSVMVVEDLHWIDDASARVLEQLVEGRDGLRNLMLLNYRPEFRATWMQNSNCRQISLAPLDEADIGGLLGDLLGEDPSLAVLAAPIATLTKGNPYFVEEIVQTLAETGTITGERGAYRLAGAFKQLEVPPTIKAVVAARIDRLPPEARAVLQAAAVIGMTFPEPLLAQSAQVAVGDLAQILALLRRNEFIVEQAAFPVVEYAFKHPLTLEMAQASLVRADRRKLHRRVAEALEQAEPARLDELAGTLAAHWEEAGEPIIAAQHHRRAAMRVVRTDFPTCAWHWHKVRELARGNLTAPEHYELIFNAYINLLNFNYRVGSGIEDAQAVLAEGEALAAQIGDEALRLTLALCYSRAVCAAGDAEDYFRQAQANYTAAFAQDVPHLRPLAALLYCDSLAHSARNVLGLEEADKAMAAWPADLQRGYWISGNNPHTFFAFIGGMNLTWLGRHEEARARLEAARLKAIEDDTPEVVGWCGYGLTQVHTWLGDGEGALAHARAVAEISEKLGSPLLEMYRHLCFAMAYGALGQPEQAIPEAEAAIVFAQTSEKHWTGGARAQLAMALIAADQAERAAVIARQAVDDCEKAGTAHFGALAMCALARALALTNGSAAGEEIAALFAVVEERIESGAARALAPYLSRWRGETAETTQTT</sequence>
<dbReference type="Proteomes" id="UP001589943">
    <property type="component" value="Unassembled WGS sequence"/>
</dbReference>
<accession>A0ABV6PFU1</accession>
<dbReference type="InterPro" id="IPR027417">
    <property type="entry name" value="P-loop_NTPase"/>
</dbReference>
<dbReference type="InterPro" id="IPR011990">
    <property type="entry name" value="TPR-like_helical_dom_sf"/>
</dbReference>
<evidence type="ECO:0000256" key="1">
    <source>
        <dbReference type="ARBA" id="ARBA00022741"/>
    </source>
</evidence>
<comment type="caution">
    <text evidence="5">The sequence shown here is derived from an EMBL/GenBank/DDBJ whole genome shotgun (WGS) entry which is preliminary data.</text>
</comment>
<gene>
    <name evidence="5" type="ORF">ACFFF7_02300</name>
</gene>
<organism evidence="5 6">
    <name type="scientific">Novosphingobium aquiterrae</name>
    <dbReference type="NCBI Taxonomy" id="624388"/>
    <lineage>
        <taxon>Bacteria</taxon>
        <taxon>Pseudomonadati</taxon>
        <taxon>Pseudomonadota</taxon>
        <taxon>Alphaproteobacteria</taxon>
        <taxon>Sphingomonadales</taxon>
        <taxon>Sphingomonadaceae</taxon>
        <taxon>Novosphingobium</taxon>
    </lineage>
</organism>
<proteinExistence type="predicted"/>
<evidence type="ECO:0000256" key="2">
    <source>
        <dbReference type="ARBA" id="ARBA00022840"/>
    </source>
</evidence>
<dbReference type="EMBL" id="JBHLTL010000001">
    <property type="protein sequence ID" value="MFC0588237.1"/>
    <property type="molecule type" value="Genomic_DNA"/>
</dbReference>
<reference evidence="5 6" key="1">
    <citation type="submission" date="2024-09" db="EMBL/GenBank/DDBJ databases">
        <authorList>
            <person name="Sun Q."/>
            <person name="Mori K."/>
        </authorList>
    </citation>
    <scope>NUCLEOTIDE SEQUENCE [LARGE SCALE GENOMIC DNA]</scope>
    <source>
        <strain evidence="5 6">NCAIM B.02537</strain>
    </source>
</reference>
<dbReference type="InterPro" id="IPR000157">
    <property type="entry name" value="TIR_dom"/>
</dbReference>
<dbReference type="SUPFAM" id="SSF55073">
    <property type="entry name" value="Nucleotide cyclase"/>
    <property type="match status" value="1"/>
</dbReference>
<dbReference type="Gene3D" id="3.40.50.10140">
    <property type="entry name" value="Toll/interleukin-1 receptor homology (TIR) domain"/>
    <property type="match status" value="1"/>
</dbReference>
<dbReference type="PROSITE" id="PS50104">
    <property type="entry name" value="TIR"/>
    <property type="match status" value="1"/>
</dbReference>
<evidence type="ECO:0000256" key="3">
    <source>
        <dbReference type="SAM" id="MobiDB-lite"/>
    </source>
</evidence>
<keyword evidence="2" id="KW-0067">ATP-binding</keyword>
<dbReference type="Pfam" id="PF13191">
    <property type="entry name" value="AAA_16"/>
    <property type="match status" value="1"/>
</dbReference>
<feature type="region of interest" description="Disordered" evidence="3">
    <location>
        <begin position="132"/>
        <end position="151"/>
    </location>
</feature>
<dbReference type="Gene3D" id="3.30.70.1230">
    <property type="entry name" value="Nucleotide cyclase"/>
    <property type="match status" value="1"/>
</dbReference>
<protein>
    <submittedName>
        <fullName evidence="5">TIR domain-containing protein</fullName>
    </submittedName>
</protein>
<dbReference type="SMART" id="SM00255">
    <property type="entry name" value="TIR"/>
    <property type="match status" value="1"/>
</dbReference>
<feature type="domain" description="TIR" evidence="4">
    <location>
        <begin position="1"/>
        <end position="128"/>
    </location>
</feature>
<keyword evidence="1" id="KW-0547">Nucleotide-binding</keyword>
<dbReference type="Pfam" id="PF13676">
    <property type="entry name" value="TIR_2"/>
    <property type="match status" value="1"/>
</dbReference>
<dbReference type="InterPro" id="IPR035897">
    <property type="entry name" value="Toll_tir_struct_dom_sf"/>
</dbReference>
<dbReference type="RefSeq" id="WP_379479744.1">
    <property type="nucleotide sequence ID" value="NZ_JBHLTL010000001.1"/>
</dbReference>
<evidence type="ECO:0000259" key="4">
    <source>
        <dbReference type="PROSITE" id="PS50104"/>
    </source>
</evidence>
<evidence type="ECO:0000313" key="5">
    <source>
        <dbReference type="EMBL" id="MFC0588237.1"/>
    </source>
</evidence>
<dbReference type="InterPro" id="IPR029787">
    <property type="entry name" value="Nucleotide_cyclase"/>
</dbReference>
<dbReference type="PANTHER" id="PTHR16305:SF28">
    <property type="entry name" value="GUANYLATE CYCLASE DOMAIN-CONTAINING PROTEIN"/>
    <property type="match status" value="1"/>
</dbReference>